<dbReference type="Proteomes" id="UP001215280">
    <property type="component" value="Unassembled WGS sequence"/>
</dbReference>
<dbReference type="AlphaFoldDB" id="A0AAD7IH31"/>
<feature type="region of interest" description="Disordered" evidence="1">
    <location>
        <begin position="95"/>
        <end position="164"/>
    </location>
</feature>
<feature type="compositionally biased region" description="Pro residues" evidence="1">
    <location>
        <begin position="102"/>
        <end position="112"/>
    </location>
</feature>
<reference evidence="2" key="1">
    <citation type="submission" date="2023-03" db="EMBL/GenBank/DDBJ databases">
        <title>Massive genome expansion in bonnet fungi (Mycena s.s.) driven by repeated elements and novel gene families across ecological guilds.</title>
        <authorList>
            <consortium name="Lawrence Berkeley National Laboratory"/>
            <person name="Harder C.B."/>
            <person name="Miyauchi S."/>
            <person name="Viragh M."/>
            <person name="Kuo A."/>
            <person name="Thoen E."/>
            <person name="Andreopoulos B."/>
            <person name="Lu D."/>
            <person name="Skrede I."/>
            <person name="Drula E."/>
            <person name="Henrissat B."/>
            <person name="Morin E."/>
            <person name="Kohler A."/>
            <person name="Barry K."/>
            <person name="LaButti K."/>
            <person name="Morin E."/>
            <person name="Salamov A."/>
            <person name="Lipzen A."/>
            <person name="Mereny Z."/>
            <person name="Hegedus B."/>
            <person name="Baldrian P."/>
            <person name="Stursova M."/>
            <person name="Weitz H."/>
            <person name="Taylor A."/>
            <person name="Grigoriev I.V."/>
            <person name="Nagy L.G."/>
            <person name="Martin F."/>
            <person name="Kauserud H."/>
        </authorList>
    </citation>
    <scope>NUCLEOTIDE SEQUENCE</scope>
    <source>
        <strain evidence="2">CBHHK188m</strain>
    </source>
</reference>
<accession>A0AAD7IH31</accession>
<dbReference type="EMBL" id="JARJLG010000122">
    <property type="protein sequence ID" value="KAJ7741511.1"/>
    <property type="molecule type" value="Genomic_DNA"/>
</dbReference>
<feature type="region of interest" description="Disordered" evidence="1">
    <location>
        <begin position="26"/>
        <end position="83"/>
    </location>
</feature>
<name>A0AAD7IH31_9AGAR</name>
<protein>
    <submittedName>
        <fullName evidence="2">Uncharacterized protein</fullName>
    </submittedName>
</protein>
<organism evidence="2 3">
    <name type="scientific">Mycena maculata</name>
    <dbReference type="NCBI Taxonomy" id="230809"/>
    <lineage>
        <taxon>Eukaryota</taxon>
        <taxon>Fungi</taxon>
        <taxon>Dikarya</taxon>
        <taxon>Basidiomycota</taxon>
        <taxon>Agaricomycotina</taxon>
        <taxon>Agaricomycetes</taxon>
        <taxon>Agaricomycetidae</taxon>
        <taxon>Agaricales</taxon>
        <taxon>Marasmiineae</taxon>
        <taxon>Mycenaceae</taxon>
        <taxon>Mycena</taxon>
    </lineage>
</organism>
<gene>
    <name evidence="2" type="ORF">DFH07DRAFT_52434</name>
</gene>
<evidence type="ECO:0000313" key="3">
    <source>
        <dbReference type="Proteomes" id="UP001215280"/>
    </source>
</evidence>
<comment type="caution">
    <text evidence="2">The sequence shown here is derived from an EMBL/GenBank/DDBJ whole genome shotgun (WGS) entry which is preliminary data.</text>
</comment>
<feature type="compositionally biased region" description="Low complexity" evidence="1">
    <location>
        <begin position="74"/>
        <end position="83"/>
    </location>
</feature>
<keyword evidence="3" id="KW-1185">Reference proteome</keyword>
<sequence>MPKMCKEAAPQPPTSIVYVEELVESIPPPPRNVPQKRSTAVAEFIDLTDSPEARRPRRSRAQIDFEDSPPPSTPSRSASTISTVEVIDLSSDSPHSVVLELPDPPIPSPPVSPTATVLRPMDVDRSPASPGRTMTRSPTMSEIGLPDTPTRPQSPGIDFPSMKIDDTDQKPLSWLFGNLAVSDPVAPRPLPRPQGGSLGPAWIRESAEASSYMLVLDRYIEKQKRVKPLSRRKPEKTRFIGDSREPFIVLPFLKEHSSLI</sequence>
<evidence type="ECO:0000313" key="2">
    <source>
        <dbReference type="EMBL" id="KAJ7741511.1"/>
    </source>
</evidence>
<evidence type="ECO:0000256" key="1">
    <source>
        <dbReference type="SAM" id="MobiDB-lite"/>
    </source>
</evidence>
<proteinExistence type="predicted"/>